<dbReference type="EMBL" id="CM003611">
    <property type="protein sequence ID" value="KYP61312.1"/>
    <property type="molecule type" value="Genomic_DNA"/>
</dbReference>
<name>A0A151T2M0_CAJCA</name>
<dbReference type="Proteomes" id="UP000075243">
    <property type="component" value="Chromosome 9"/>
</dbReference>
<accession>A0A151T2M0</accession>
<organism evidence="1 2">
    <name type="scientific">Cajanus cajan</name>
    <name type="common">Pigeon pea</name>
    <name type="synonym">Cajanus indicus</name>
    <dbReference type="NCBI Taxonomy" id="3821"/>
    <lineage>
        <taxon>Eukaryota</taxon>
        <taxon>Viridiplantae</taxon>
        <taxon>Streptophyta</taxon>
        <taxon>Embryophyta</taxon>
        <taxon>Tracheophyta</taxon>
        <taxon>Spermatophyta</taxon>
        <taxon>Magnoliopsida</taxon>
        <taxon>eudicotyledons</taxon>
        <taxon>Gunneridae</taxon>
        <taxon>Pentapetalae</taxon>
        <taxon>rosids</taxon>
        <taxon>fabids</taxon>
        <taxon>Fabales</taxon>
        <taxon>Fabaceae</taxon>
        <taxon>Papilionoideae</taxon>
        <taxon>50 kb inversion clade</taxon>
        <taxon>NPAAA clade</taxon>
        <taxon>indigoferoid/millettioid clade</taxon>
        <taxon>Phaseoleae</taxon>
        <taxon>Cajanus</taxon>
    </lineage>
</organism>
<evidence type="ECO:0008006" key="3">
    <source>
        <dbReference type="Google" id="ProtNLM"/>
    </source>
</evidence>
<keyword evidence="2" id="KW-1185">Reference proteome</keyword>
<evidence type="ECO:0000313" key="1">
    <source>
        <dbReference type="EMBL" id="KYP61312.1"/>
    </source>
</evidence>
<reference evidence="1 2" key="1">
    <citation type="journal article" date="2012" name="Nat. Biotechnol.">
        <title>Draft genome sequence of pigeonpea (Cajanus cajan), an orphan legume crop of resource-poor farmers.</title>
        <authorList>
            <person name="Varshney R.K."/>
            <person name="Chen W."/>
            <person name="Li Y."/>
            <person name="Bharti A.K."/>
            <person name="Saxena R.K."/>
            <person name="Schlueter J.A."/>
            <person name="Donoghue M.T."/>
            <person name="Azam S."/>
            <person name="Fan G."/>
            <person name="Whaley A.M."/>
            <person name="Farmer A.D."/>
            <person name="Sheridan J."/>
            <person name="Iwata A."/>
            <person name="Tuteja R."/>
            <person name="Penmetsa R.V."/>
            <person name="Wu W."/>
            <person name="Upadhyaya H.D."/>
            <person name="Yang S.P."/>
            <person name="Shah T."/>
            <person name="Saxena K.B."/>
            <person name="Michael T."/>
            <person name="McCombie W.R."/>
            <person name="Yang B."/>
            <person name="Zhang G."/>
            <person name="Yang H."/>
            <person name="Wang J."/>
            <person name="Spillane C."/>
            <person name="Cook D.R."/>
            <person name="May G.D."/>
            <person name="Xu X."/>
            <person name="Jackson S.A."/>
        </authorList>
    </citation>
    <scope>NUCLEOTIDE SEQUENCE [LARGE SCALE GENOMIC DNA]</scope>
    <source>
        <strain evidence="2">cv. Asha</strain>
    </source>
</reference>
<dbReference type="Gramene" id="C.cajan_23065.t">
    <property type="protein sequence ID" value="C.cajan_23065.t.cds1"/>
    <property type="gene ID" value="C.cajan_23065"/>
</dbReference>
<gene>
    <name evidence="1" type="ORF">KK1_023743</name>
</gene>
<sequence>MKSKRSGKGWLVVKDDMEKAYDRLKWAFVTNTFQDIWPPNNFVHMVYQCISSTNVRVLWNGEMLDSFT</sequence>
<proteinExistence type="predicted"/>
<dbReference type="AlphaFoldDB" id="A0A151T2M0"/>
<protein>
    <recommendedName>
        <fullName evidence="3">Reverse transcriptase domain-containing protein</fullName>
    </recommendedName>
</protein>
<evidence type="ECO:0000313" key="2">
    <source>
        <dbReference type="Proteomes" id="UP000075243"/>
    </source>
</evidence>